<dbReference type="Gene3D" id="3.90.45.10">
    <property type="entry name" value="Peptide deformylase"/>
    <property type="match status" value="1"/>
</dbReference>
<keyword evidence="5 6" id="KW-0408">Iron</keyword>
<dbReference type="STRING" id="1219032.GCA_001515545_00634"/>
<dbReference type="GO" id="GO:0006412">
    <property type="term" value="P:translation"/>
    <property type="evidence" value="ECO:0007669"/>
    <property type="project" value="UniProtKB-UniRule"/>
</dbReference>
<protein>
    <recommendedName>
        <fullName evidence="6">Peptide deformylase</fullName>
        <shortName evidence="6">PDF</shortName>
        <ecNumber evidence="6">3.5.1.88</ecNumber>
    </recommendedName>
    <alternativeName>
        <fullName evidence="6">Polypeptide deformylase</fullName>
    </alternativeName>
</protein>
<keyword evidence="8" id="KW-1185">Reference proteome</keyword>
<comment type="catalytic activity">
    <reaction evidence="6">
        <text>N-terminal N-formyl-L-methionyl-[peptide] + H2O = N-terminal L-methionyl-[peptide] + formate</text>
        <dbReference type="Rhea" id="RHEA:24420"/>
        <dbReference type="Rhea" id="RHEA-COMP:10639"/>
        <dbReference type="Rhea" id="RHEA-COMP:10640"/>
        <dbReference type="ChEBI" id="CHEBI:15377"/>
        <dbReference type="ChEBI" id="CHEBI:15740"/>
        <dbReference type="ChEBI" id="CHEBI:49298"/>
        <dbReference type="ChEBI" id="CHEBI:64731"/>
        <dbReference type="EC" id="3.5.1.88"/>
    </reaction>
</comment>
<feature type="binding site" evidence="6">
    <location>
        <position position="125"/>
    </location>
    <ligand>
        <name>Fe cation</name>
        <dbReference type="ChEBI" id="CHEBI:24875"/>
    </ligand>
</feature>
<dbReference type="EC" id="3.5.1.88" evidence="6"/>
<feature type="binding site" evidence="6">
    <location>
        <position position="171"/>
    </location>
    <ligand>
        <name>Fe cation</name>
        <dbReference type="ChEBI" id="CHEBI:24875"/>
    </ligand>
</feature>
<dbReference type="PANTHER" id="PTHR10458:SF20">
    <property type="entry name" value="PEPTIDE DEFORMYLASE 1"/>
    <property type="match status" value="1"/>
</dbReference>
<dbReference type="FunFam" id="3.90.45.10:FF:000003">
    <property type="entry name" value="Peptide deformylase"/>
    <property type="match status" value="1"/>
</dbReference>
<dbReference type="PRINTS" id="PR01576">
    <property type="entry name" value="PDEFORMYLASE"/>
</dbReference>
<feature type="active site" evidence="6">
    <location>
        <position position="168"/>
    </location>
</feature>
<keyword evidence="3 6" id="KW-0378">Hydrolase</keyword>
<evidence type="ECO:0000313" key="8">
    <source>
        <dbReference type="Proteomes" id="UP000220246"/>
    </source>
</evidence>
<dbReference type="NCBIfam" id="TIGR00079">
    <property type="entry name" value="pept_deformyl"/>
    <property type="match status" value="1"/>
</dbReference>
<dbReference type="EMBL" id="PDEA01000001">
    <property type="protein sequence ID" value="PEH89962.1"/>
    <property type="molecule type" value="Genomic_DNA"/>
</dbReference>
<dbReference type="GO" id="GO:0046872">
    <property type="term" value="F:metal ion binding"/>
    <property type="evidence" value="ECO:0007669"/>
    <property type="project" value="UniProtKB-KW"/>
</dbReference>
<accession>A0A2A7UXF2</accession>
<proteinExistence type="inferred from homology"/>
<feature type="binding site" evidence="6">
    <location>
        <position position="167"/>
    </location>
    <ligand>
        <name>Fe cation</name>
        <dbReference type="ChEBI" id="CHEBI:24875"/>
    </ligand>
</feature>
<dbReference type="OrthoDB" id="9804313at2"/>
<dbReference type="Pfam" id="PF01327">
    <property type="entry name" value="Pep_deformylase"/>
    <property type="match status" value="1"/>
</dbReference>
<evidence type="ECO:0000256" key="1">
    <source>
        <dbReference type="ARBA" id="ARBA00010759"/>
    </source>
</evidence>
<keyword evidence="4 6" id="KW-0648">Protein biosynthesis</keyword>
<comment type="function">
    <text evidence="6">Removes the formyl group from the N-terminal Met of newly synthesized proteins. Requires at least a dipeptide for an efficient rate of reaction. N-terminal L-methionine is a prerequisite for activity but the enzyme has broad specificity at other positions.</text>
</comment>
<dbReference type="InterPro" id="IPR036821">
    <property type="entry name" value="Peptide_deformylase_sf"/>
</dbReference>
<evidence type="ECO:0000256" key="6">
    <source>
        <dbReference type="HAMAP-Rule" id="MF_00163"/>
    </source>
</evidence>
<dbReference type="GO" id="GO:0042586">
    <property type="term" value="F:peptide deformylase activity"/>
    <property type="evidence" value="ECO:0007669"/>
    <property type="project" value="UniProtKB-UniRule"/>
</dbReference>
<reference evidence="8" key="1">
    <citation type="submission" date="2017-09" db="EMBL/GenBank/DDBJ databases">
        <title>FDA dAtabase for Regulatory Grade micrObial Sequences (FDA-ARGOS): Supporting development and validation of Infectious Disease Dx tests.</title>
        <authorList>
            <person name="Minogue T."/>
            <person name="Wolcott M."/>
            <person name="Wasieloski L."/>
            <person name="Aguilar W."/>
            <person name="Moore D."/>
            <person name="Tallon L."/>
            <person name="Sadzewicz L."/>
            <person name="Ott S."/>
            <person name="Zhao X."/>
            <person name="Nagaraj S."/>
            <person name="Vavikolanu K."/>
            <person name="Aluvathingal J."/>
            <person name="Nadendla S."/>
            <person name="Sichtig H."/>
        </authorList>
    </citation>
    <scope>NUCLEOTIDE SEQUENCE [LARGE SCALE GENOMIC DNA]</scope>
    <source>
        <strain evidence="8">FDAARGOS_394</strain>
    </source>
</reference>
<dbReference type="CDD" id="cd00487">
    <property type="entry name" value="Pep_deformylase"/>
    <property type="match status" value="1"/>
</dbReference>
<dbReference type="SUPFAM" id="SSF56420">
    <property type="entry name" value="Peptide deformylase"/>
    <property type="match status" value="1"/>
</dbReference>
<evidence type="ECO:0000256" key="2">
    <source>
        <dbReference type="ARBA" id="ARBA00022723"/>
    </source>
</evidence>
<dbReference type="AlphaFoldDB" id="A0A2A7UXF2"/>
<dbReference type="InterPro" id="IPR023635">
    <property type="entry name" value="Peptide_deformylase"/>
</dbReference>
<comment type="caution">
    <text evidence="7">The sequence shown here is derived from an EMBL/GenBank/DDBJ whole genome shotgun (WGS) entry which is preliminary data.</text>
</comment>
<evidence type="ECO:0000256" key="3">
    <source>
        <dbReference type="ARBA" id="ARBA00022801"/>
    </source>
</evidence>
<dbReference type="NCBIfam" id="NF001159">
    <property type="entry name" value="PRK00150.1-3"/>
    <property type="match status" value="1"/>
</dbReference>
<organism evidence="7 8">
    <name type="scientific">Comamonas terrigena</name>
    <dbReference type="NCBI Taxonomy" id="32013"/>
    <lineage>
        <taxon>Bacteria</taxon>
        <taxon>Pseudomonadati</taxon>
        <taxon>Pseudomonadota</taxon>
        <taxon>Betaproteobacteria</taxon>
        <taxon>Burkholderiales</taxon>
        <taxon>Comamonadaceae</taxon>
        <taxon>Comamonas</taxon>
    </lineage>
</organism>
<dbReference type="PIRSF" id="PIRSF004749">
    <property type="entry name" value="Pep_def"/>
    <property type="match status" value="1"/>
</dbReference>
<evidence type="ECO:0000313" key="7">
    <source>
        <dbReference type="EMBL" id="PEH89962.1"/>
    </source>
</evidence>
<dbReference type="Proteomes" id="UP000220246">
    <property type="component" value="Unassembled WGS sequence"/>
</dbReference>
<keyword evidence="2 6" id="KW-0479">Metal-binding</keyword>
<sequence length="203" mass="22726">MLCPIPAAVPRCRRTRRAPLKEFAMAICTILKMGDARLLEQAQPVQTFDTPQLHALIADLRDTMRAANGAGIAAPQIGVGLQVVIFGSDQRNPRYPDRPLVPPTVLVNPSITPLGDAEEGDWEGCLSVPGMRGWVPRWQRIRYTGWDPLGQVIDRTVDGFHARVVQHECDHLWGKLYPMRVRDFTRFGFTEVLFPDISAAEDD</sequence>
<comment type="similarity">
    <text evidence="1 6">Belongs to the polypeptide deformylase family.</text>
</comment>
<gene>
    <name evidence="6" type="primary">def</name>
    <name evidence="7" type="ORF">CRM82_16395</name>
</gene>
<comment type="cofactor">
    <cofactor evidence="6">
        <name>Fe(2+)</name>
        <dbReference type="ChEBI" id="CHEBI:29033"/>
    </cofactor>
    <text evidence="6">Binds 1 Fe(2+) ion.</text>
</comment>
<evidence type="ECO:0000256" key="4">
    <source>
        <dbReference type="ARBA" id="ARBA00022917"/>
    </source>
</evidence>
<dbReference type="PANTHER" id="PTHR10458">
    <property type="entry name" value="PEPTIDE DEFORMYLASE"/>
    <property type="match status" value="1"/>
</dbReference>
<evidence type="ECO:0000256" key="5">
    <source>
        <dbReference type="ARBA" id="ARBA00023004"/>
    </source>
</evidence>
<dbReference type="HAMAP" id="MF_00163">
    <property type="entry name" value="Pep_deformylase"/>
    <property type="match status" value="1"/>
</dbReference>
<name>A0A2A7UXF2_COMTR</name>